<reference evidence="1 2" key="1">
    <citation type="submission" date="2019-10" db="EMBL/GenBank/DDBJ databases">
        <title>Bacillus from the desert of Cuatro Cinegas, Coahuila.</title>
        <authorList>
            <person name="Olmedo-Alvarez G."/>
            <person name="Saldana S."/>
            <person name="Barcelo D."/>
        </authorList>
    </citation>
    <scope>NUCLEOTIDE SEQUENCE [LARGE SCALE GENOMIC DNA]</scope>
    <source>
        <strain evidence="1 2">CH417_13T</strain>
    </source>
</reference>
<protein>
    <submittedName>
        <fullName evidence="1">DUF2971 domain-containing protein</fullName>
    </submittedName>
</protein>
<dbReference type="RefSeq" id="WP_098397535.1">
    <property type="nucleotide sequence ID" value="NZ_NTWQ01000010.1"/>
</dbReference>
<comment type="caution">
    <text evidence="1">The sequence shown here is derived from an EMBL/GenBank/DDBJ whole genome shotgun (WGS) entry which is preliminary data.</text>
</comment>
<accession>A0A9W7QF64</accession>
<dbReference type="Proteomes" id="UP000475765">
    <property type="component" value="Unassembled WGS sequence"/>
</dbReference>
<evidence type="ECO:0000313" key="2">
    <source>
        <dbReference type="Proteomes" id="UP000475765"/>
    </source>
</evidence>
<gene>
    <name evidence="1" type="ORF">F8172_15440</name>
</gene>
<dbReference type="EMBL" id="WBPP01000018">
    <property type="protein sequence ID" value="KAB2395279.1"/>
    <property type="molecule type" value="Genomic_DNA"/>
</dbReference>
<organism evidence="1 2">
    <name type="scientific">Bacillus cereus</name>
    <dbReference type="NCBI Taxonomy" id="1396"/>
    <lineage>
        <taxon>Bacteria</taxon>
        <taxon>Bacillati</taxon>
        <taxon>Bacillota</taxon>
        <taxon>Bacilli</taxon>
        <taxon>Bacillales</taxon>
        <taxon>Bacillaceae</taxon>
        <taxon>Bacillus</taxon>
        <taxon>Bacillus cereus group</taxon>
    </lineage>
</organism>
<proteinExistence type="predicted"/>
<sequence length="279" mass="33335">MDLEYKGQAVFHAMEFEGVYDYYDELYKVKNNPIIWRYMDISKFKSLLNQRALFFAKPSAFVDPLEGSYSMWDIEGYRTNGDPILPREYMKKIQDFAGISCWHMNDQESAGMWDLYLNSQDGVAIKTKYGNLVNSVGDLRYRLFAGKVQYIDFNKDMTSRNIYDTLFFKRKSFSHENELRFMIVASRYDENWLHCVFDEKYIPYYKRRRKMERLEEESYKFSHSNGNLISCDLELLIDEIYVSPKSSPEFFEQVKQLVEGHGLSHKRIIQSDLYTDYIY</sequence>
<name>A0A9W7QF64_BACCE</name>
<dbReference type="AlphaFoldDB" id="A0A9W7QF64"/>
<evidence type="ECO:0000313" key="1">
    <source>
        <dbReference type="EMBL" id="KAB2395279.1"/>
    </source>
</evidence>